<evidence type="ECO:0000313" key="1">
    <source>
        <dbReference type="EMBL" id="KAF8486455.1"/>
    </source>
</evidence>
<reference evidence="1" key="1">
    <citation type="submission" date="2019-10" db="EMBL/GenBank/DDBJ databases">
        <authorList>
            <consortium name="DOE Joint Genome Institute"/>
            <person name="Kuo A."/>
            <person name="Miyauchi S."/>
            <person name="Kiss E."/>
            <person name="Drula E."/>
            <person name="Kohler A."/>
            <person name="Sanchez-Garcia M."/>
            <person name="Andreopoulos B."/>
            <person name="Barry K.W."/>
            <person name="Bonito G."/>
            <person name="Buee M."/>
            <person name="Carver A."/>
            <person name="Chen C."/>
            <person name="Cichocki N."/>
            <person name="Clum A."/>
            <person name="Culley D."/>
            <person name="Crous P.W."/>
            <person name="Fauchery L."/>
            <person name="Girlanda M."/>
            <person name="Hayes R."/>
            <person name="Keri Z."/>
            <person name="LaButti K."/>
            <person name="Lipzen A."/>
            <person name="Lombard V."/>
            <person name="Magnuson J."/>
            <person name="Maillard F."/>
            <person name="Morin E."/>
            <person name="Murat C."/>
            <person name="Nolan M."/>
            <person name="Ohm R."/>
            <person name="Pangilinan J."/>
            <person name="Pereira M."/>
            <person name="Perotto S."/>
            <person name="Peter M."/>
            <person name="Riley R."/>
            <person name="Sitrit Y."/>
            <person name="Stielow B."/>
            <person name="Szollosi G."/>
            <person name="Zifcakova L."/>
            <person name="Stursova M."/>
            <person name="Spatafora J.W."/>
            <person name="Tedersoo L."/>
            <person name="Vaario L.-M."/>
            <person name="Yamada A."/>
            <person name="Yan M."/>
            <person name="Wang P."/>
            <person name="Xu J."/>
            <person name="Bruns T."/>
            <person name="Baldrian P."/>
            <person name="Vilgalys R."/>
            <person name="Henrissat B."/>
            <person name="Grigoriev I.V."/>
            <person name="Hibbett D."/>
            <person name="Nagy L.G."/>
            <person name="Martin F.M."/>
        </authorList>
    </citation>
    <scope>NUCLEOTIDE SEQUENCE</scope>
    <source>
        <strain evidence="1">Prilba</strain>
    </source>
</reference>
<dbReference type="OrthoDB" id="3222453at2759"/>
<comment type="caution">
    <text evidence="1">The sequence shown here is derived from an EMBL/GenBank/DDBJ whole genome shotgun (WGS) entry which is preliminary data.</text>
</comment>
<evidence type="ECO:0000313" key="2">
    <source>
        <dbReference type="Proteomes" id="UP000759537"/>
    </source>
</evidence>
<protein>
    <submittedName>
        <fullName evidence="1">Uncharacterized protein</fullName>
    </submittedName>
</protein>
<accession>A0A9P5N5B6</accession>
<dbReference type="Proteomes" id="UP000759537">
    <property type="component" value="Unassembled WGS sequence"/>
</dbReference>
<gene>
    <name evidence="1" type="ORF">DFH94DRAFT_184546</name>
</gene>
<proteinExistence type="predicted"/>
<organism evidence="1 2">
    <name type="scientific">Russula ochroleuca</name>
    <dbReference type="NCBI Taxonomy" id="152965"/>
    <lineage>
        <taxon>Eukaryota</taxon>
        <taxon>Fungi</taxon>
        <taxon>Dikarya</taxon>
        <taxon>Basidiomycota</taxon>
        <taxon>Agaricomycotina</taxon>
        <taxon>Agaricomycetes</taxon>
        <taxon>Russulales</taxon>
        <taxon>Russulaceae</taxon>
        <taxon>Russula</taxon>
    </lineage>
</organism>
<sequence length="297" mass="32861">MADYDIFREQLSIKYATYGHALWEPSPAKPNNPVKVGDVGFIRSGKFHRLFNALLSAKDQSNVPEHYEQLVPKFSDQICEGTLSSSHYCSDGIGVELEPNIFASDPDDFEKVTFSSSRRRGAVLCLPVDARREDTLAKGDFSAWIVRHIDRWFAFARGLGLGIERMEEIILVTGCDHTRSWTNVAFFGNQHNAQASFGVKVVCGPAISINWQPLPERVQGAVIHRGPGGTDLPEDQCVFIRGFRVARTFWLLPKHLKAAAGPSPDVGGYDCEPDMEVVSIPAASEVQDSARDLLISL</sequence>
<reference evidence="1" key="2">
    <citation type="journal article" date="2020" name="Nat. Commun.">
        <title>Large-scale genome sequencing of mycorrhizal fungi provides insights into the early evolution of symbiotic traits.</title>
        <authorList>
            <person name="Miyauchi S."/>
            <person name="Kiss E."/>
            <person name="Kuo A."/>
            <person name="Drula E."/>
            <person name="Kohler A."/>
            <person name="Sanchez-Garcia M."/>
            <person name="Morin E."/>
            <person name="Andreopoulos B."/>
            <person name="Barry K.W."/>
            <person name="Bonito G."/>
            <person name="Buee M."/>
            <person name="Carver A."/>
            <person name="Chen C."/>
            <person name="Cichocki N."/>
            <person name="Clum A."/>
            <person name="Culley D."/>
            <person name="Crous P.W."/>
            <person name="Fauchery L."/>
            <person name="Girlanda M."/>
            <person name="Hayes R.D."/>
            <person name="Keri Z."/>
            <person name="LaButti K."/>
            <person name="Lipzen A."/>
            <person name="Lombard V."/>
            <person name="Magnuson J."/>
            <person name="Maillard F."/>
            <person name="Murat C."/>
            <person name="Nolan M."/>
            <person name="Ohm R.A."/>
            <person name="Pangilinan J."/>
            <person name="Pereira M.F."/>
            <person name="Perotto S."/>
            <person name="Peter M."/>
            <person name="Pfister S."/>
            <person name="Riley R."/>
            <person name="Sitrit Y."/>
            <person name="Stielow J.B."/>
            <person name="Szollosi G."/>
            <person name="Zifcakova L."/>
            <person name="Stursova M."/>
            <person name="Spatafora J.W."/>
            <person name="Tedersoo L."/>
            <person name="Vaario L.M."/>
            <person name="Yamada A."/>
            <person name="Yan M."/>
            <person name="Wang P."/>
            <person name="Xu J."/>
            <person name="Bruns T."/>
            <person name="Baldrian P."/>
            <person name="Vilgalys R."/>
            <person name="Dunand C."/>
            <person name="Henrissat B."/>
            <person name="Grigoriev I.V."/>
            <person name="Hibbett D."/>
            <person name="Nagy L.G."/>
            <person name="Martin F.M."/>
        </authorList>
    </citation>
    <scope>NUCLEOTIDE SEQUENCE</scope>
    <source>
        <strain evidence="1">Prilba</strain>
    </source>
</reference>
<dbReference type="AlphaFoldDB" id="A0A9P5N5B6"/>
<keyword evidence="2" id="KW-1185">Reference proteome</keyword>
<name>A0A9P5N5B6_9AGAM</name>
<dbReference type="EMBL" id="WHVB01000002">
    <property type="protein sequence ID" value="KAF8486455.1"/>
    <property type="molecule type" value="Genomic_DNA"/>
</dbReference>